<organism evidence="1 2">
    <name type="scientific">Pistacia integerrima</name>
    <dbReference type="NCBI Taxonomy" id="434235"/>
    <lineage>
        <taxon>Eukaryota</taxon>
        <taxon>Viridiplantae</taxon>
        <taxon>Streptophyta</taxon>
        <taxon>Embryophyta</taxon>
        <taxon>Tracheophyta</taxon>
        <taxon>Spermatophyta</taxon>
        <taxon>Magnoliopsida</taxon>
        <taxon>eudicotyledons</taxon>
        <taxon>Gunneridae</taxon>
        <taxon>Pentapetalae</taxon>
        <taxon>rosids</taxon>
        <taxon>malvids</taxon>
        <taxon>Sapindales</taxon>
        <taxon>Anacardiaceae</taxon>
        <taxon>Pistacia</taxon>
    </lineage>
</organism>
<dbReference type="Proteomes" id="UP001163603">
    <property type="component" value="Chromosome 12"/>
</dbReference>
<name>A0ACC0XJY4_9ROSI</name>
<reference evidence="2" key="1">
    <citation type="journal article" date="2023" name="G3 (Bethesda)">
        <title>Genome assembly and association tests identify interacting loci associated with vigor, precocity, and sex in interspecific pistachio rootstocks.</title>
        <authorList>
            <person name="Palmer W."/>
            <person name="Jacygrad E."/>
            <person name="Sagayaradj S."/>
            <person name="Cavanaugh K."/>
            <person name="Han R."/>
            <person name="Bertier L."/>
            <person name="Beede B."/>
            <person name="Kafkas S."/>
            <person name="Golino D."/>
            <person name="Preece J."/>
            <person name="Michelmore R."/>
        </authorList>
    </citation>
    <scope>NUCLEOTIDE SEQUENCE [LARGE SCALE GENOMIC DNA]</scope>
</reference>
<accession>A0ACC0XJY4</accession>
<dbReference type="EMBL" id="CM047747">
    <property type="protein sequence ID" value="KAJ0017976.1"/>
    <property type="molecule type" value="Genomic_DNA"/>
</dbReference>
<evidence type="ECO:0000313" key="2">
    <source>
        <dbReference type="Proteomes" id="UP001163603"/>
    </source>
</evidence>
<keyword evidence="2" id="KW-1185">Reference proteome</keyword>
<evidence type="ECO:0000313" key="1">
    <source>
        <dbReference type="EMBL" id="KAJ0017976.1"/>
    </source>
</evidence>
<protein>
    <submittedName>
        <fullName evidence="1">Uncharacterized protein</fullName>
    </submittedName>
</protein>
<sequence>MDSCGLGGEIPSLAANLRNVHTMWASDSPFTGTIPDFIGNWPKLTSL</sequence>
<gene>
    <name evidence="1" type="ORF">Pint_11556</name>
</gene>
<proteinExistence type="predicted"/>
<comment type="caution">
    <text evidence="1">The sequence shown here is derived from an EMBL/GenBank/DDBJ whole genome shotgun (WGS) entry which is preliminary data.</text>
</comment>